<feature type="region of interest" description="Disordered" evidence="1">
    <location>
        <begin position="71"/>
        <end position="96"/>
    </location>
</feature>
<dbReference type="Proteomes" id="UP000284375">
    <property type="component" value="Unassembled WGS sequence"/>
</dbReference>
<evidence type="ECO:0000313" key="3">
    <source>
        <dbReference type="Proteomes" id="UP000284375"/>
    </source>
</evidence>
<evidence type="ECO:0000313" key="2">
    <source>
        <dbReference type="EMBL" id="ROW02668.1"/>
    </source>
</evidence>
<name>A0A423WH07_CYTCH</name>
<gene>
    <name evidence="2" type="ORF">VSDG_01857</name>
</gene>
<proteinExistence type="predicted"/>
<evidence type="ECO:0000256" key="1">
    <source>
        <dbReference type="SAM" id="MobiDB-lite"/>
    </source>
</evidence>
<sequence>MCVSLWCQGRVVWAEPKGPTSLAVRALEDSALQPSTKAVLMVVVVAAAAGGRAAPLPLKITDYEEAQTGETTLSLSTLRTQPSAETDSGMLLTGKP</sequence>
<dbReference type="EMBL" id="LJZO01000004">
    <property type="protein sequence ID" value="ROW02668.1"/>
    <property type="molecule type" value="Genomic_DNA"/>
</dbReference>
<feature type="compositionally biased region" description="Polar residues" evidence="1">
    <location>
        <begin position="71"/>
        <end position="86"/>
    </location>
</feature>
<accession>A0A423WH07</accession>
<keyword evidence="3" id="KW-1185">Reference proteome</keyword>
<reference evidence="2 3" key="1">
    <citation type="submission" date="2015-09" db="EMBL/GenBank/DDBJ databases">
        <title>Host preference determinants of Valsa canker pathogens revealed by comparative genomics.</title>
        <authorList>
            <person name="Yin Z."/>
            <person name="Huang L."/>
        </authorList>
    </citation>
    <scope>NUCLEOTIDE SEQUENCE [LARGE SCALE GENOMIC DNA]</scope>
    <source>
        <strain evidence="2 3">YSFL</strain>
    </source>
</reference>
<dbReference type="AlphaFoldDB" id="A0A423WH07"/>
<comment type="caution">
    <text evidence="2">The sequence shown here is derived from an EMBL/GenBank/DDBJ whole genome shotgun (WGS) entry which is preliminary data.</text>
</comment>
<protein>
    <submittedName>
        <fullName evidence="2">Uncharacterized protein</fullName>
    </submittedName>
</protein>
<organism evidence="2 3">
    <name type="scientific">Cytospora chrysosperma</name>
    <name type="common">Cytospora canker fungus</name>
    <name type="synonym">Sphaeria chrysosperma</name>
    <dbReference type="NCBI Taxonomy" id="252740"/>
    <lineage>
        <taxon>Eukaryota</taxon>
        <taxon>Fungi</taxon>
        <taxon>Dikarya</taxon>
        <taxon>Ascomycota</taxon>
        <taxon>Pezizomycotina</taxon>
        <taxon>Sordariomycetes</taxon>
        <taxon>Sordariomycetidae</taxon>
        <taxon>Diaporthales</taxon>
        <taxon>Cytosporaceae</taxon>
        <taxon>Cytospora</taxon>
    </lineage>
</organism>